<accession>A0A4C1WNR1</accession>
<keyword evidence="2" id="KW-1185">Reference proteome</keyword>
<sequence length="173" mass="20224">MKILYEIVKKHMVHSPCGTLNPNSPCMRDSKCSEKFPKSFQTQTSTSDDGYPKYRRRLPEQAHIQSFKTFVFTVEEFRSRRKLSRLYRLLVYDPTSELLVGKFQVYTAHRLRVPSLDKTVAAALSSGVQEHDLFSEHSVCSFKSMLFTVEEFHPNKKLVQLHPFLIYKDTIHH</sequence>
<name>A0A4C1WNR1_EUMVA</name>
<evidence type="ECO:0000313" key="2">
    <source>
        <dbReference type="Proteomes" id="UP000299102"/>
    </source>
</evidence>
<protein>
    <submittedName>
        <fullName evidence="1">Uncharacterized protein</fullName>
    </submittedName>
</protein>
<dbReference type="STRING" id="151549.A0A4C1WNR1"/>
<dbReference type="AlphaFoldDB" id="A0A4C1WNR1"/>
<organism evidence="1 2">
    <name type="scientific">Eumeta variegata</name>
    <name type="common">Bagworm moth</name>
    <name type="synonym">Eumeta japonica</name>
    <dbReference type="NCBI Taxonomy" id="151549"/>
    <lineage>
        <taxon>Eukaryota</taxon>
        <taxon>Metazoa</taxon>
        <taxon>Ecdysozoa</taxon>
        <taxon>Arthropoda</taxon>
        <taxon>Hexapoda</taxon>
        <taxon>Insecta</taxon>
        <taxon>Pterygota</taxon>
        <taxon>Neoptera</taxon>
        <taxon>Endopterygota</taxon>
        <taxon>Lepidoptera</taxon>
        <taxon>Glossata</taxon>
        <taxon>Ditrysia</taxon>
        <taxon>Tineoidea</taxon>
        <taxon>Psychidae</taxon>
        <taxon>Oiketicinae</taxon>
        <taxon>Eumeta</taxon>
    </lineage>
</organism>
<dbReference type="EMBL" id="BGZK01000596">
    <property type="protein sequence ID" value="GBP52162.1"/>
    <property type="molecule type" value="Genomic_DNA"/>
</dbReference>
<proteinExistence type="predicted"/>
<dbReference type="Proteomes" id="UP000299102">
    <property type="component" value="Unassembled WGS sequence"/>
</dbReference>
<reference evidence="1 2" key="1">
    <citation type="journal article" date="2019" name="Commun. Biol.">
        <title>The bagworm genome reveals a unique fibroin gene that provides high tensile strength.</title>
        <authorList>
            <person name="Kono N."/>
            <person name="Nakamura H."/>
            <person name="Ohtoshi R."/>
            <person name="Tomita M."/>
            <person name="Numata K."/>
            <person name="Arakawa K."/>
        </authorList>
    </citation>
    <scope>NUCLEOTIDE SEQUENCE [LARGE SCALE GENOMIC DNA]</scope>
</reference>
<evidence type="ECO:0000313" key="1">
    <source>
        <dbReference type="EMBL" id="GBP52162.1"/>
    </source>
</evidence>
<comment type="caution">
    <text evidence="1">The sequence shown here is derived from an EMBL/GenBank/DDBJ whole genome shotgun (WGS) entry which is preliminary data.</text>
</comment>
<gene>
    <name evidence="1" type="ORF">EVAR_21293_1</name>
</gene>
<dbReference type="OrthoDB" id="1728974at2759"/>